<dbReference type="InterPro" id="IPR011335">
    <property type="entry name" value="Restrct_endonuc-II-like"/>
</dbReference>
<accession>A0A4R3KXW9</accession>
<proteinExistence type="predicted"/>
<dbReference type="InterPro" id="IPR011856">
    <property type="entry name" value="tRNA_endonuc-like_dom_sf"/>
</dbReference>
<dbReference type="RefSeq" id="WP_132027453.1">
    <property type="nucleotide sequence ID" value="NZ_CP068564.1"/>
</dbReference>
<gene>
    <name evidence="3" type="ORF">EDD65_10640</name>
</gene>
<feature type="coiled-coil region" evidence="1">
    <location>
        <begin position="240"/>
        <end position="302"/>
    </location>
</feature>
<sequence>MVNVLISLVGSNPIPIYCLNKYLLGDYRTDEELKRIPKPNKLLFVFSEDTKKYYEGIKERLGDEYKNIIEVCNLKSNQNYADLIEEQIQTKLDEINKKEKIETIILNNTGGTKPMAIYSTMAVYKFAQKNRNVQEIECYVDPIQNKVRLNSLLNPEKYNSSNNYLPVDKDLRFYLKDISMEDILVMHGLPLNHYDEGKLLPNSYEDIKIVSKEEIKNFSHKIISKYWEEYTEFFSTLRKLEDIKKDYEFYQKALKEYYDVELGKKINPLSSQKFKEIFSNYLKKEEEKVKEEEKEKSSWLEDALPSIKDIIKTVTNRDKAEKIYKFLSGTWLEHYLMIAVEEAIEEEGLKDEIKLYHSFVCYLDENYKKSQFEIDLVALKGYQIIVFTCTTDSTKGLTKSKSFEGLHRVEQLGGEHAKLCIVNMREGKEELDRELVGFNSNFYKSKEIISREDLKDYDYLVKKLRDILKK</sequence>
<protein>
    <recommendedName>
        <fullName evidence="2">Card1 CARF domain-containing protein</fullName>
    </recommendedName>
</protein>
<dbReference type="InterPro" id="IPR056339">
    <property type="entry name" value="CARF_Card1"/>
</dbReference>
<keyword evidence="4" id="KW-1185">Reference proteome</keyword>
<evidence type="ECO:0000256" key="1">
    <source>
        <dbReference type="SAM" id="Coils"/>
    </source>
</evidence>
<dbReference type="Gene3D" id="3.40.1350.10">
    <property type="match status" value="1"/>
</dbReference>
<name>A0A4R3KXW9_9FIRM</name>
<feature type="domain" description="Card1 CARF" evidence="2">
    <location>
        <begin position="34"/>
        <end position="156"/>
    </location>
</feature>
<dbReference type="AlphaFoldDB" id="A0A4R3KXW9"/>
<organism evidence="3 4">
    <name type="scientific">Keratinibaculum paraultunense</name>
    <dbReference type="NCBI Taxonomy" id="1278232"/>
    <lineage>
        <taxon>Bacteria</taxon>
        <taxon>Bacillati</taxon>
        <taxon>Bacillota</taxon>
        <taxon>Tissierellia</taxon>
        <taxon>Tissierellales</taxon>
        <taxon>Tepidimicrobiaceae</taxon>
        <taxon>Keratinibaculum</taxon>
    </lineage>
</organism>
<comment type="caution">
    <text evidence="3">The sequence shown here is derived from an EMBL/GenBank/DDBJ whole genome shotgun (WGS) entry which is preliminary data.</text>
</comment>
<dbReference type="OrthoDB" id="9797116at2"/>
<dbReference type="Proteomes" id="UP000294567">
    <property type="component" value="Unassembled WGS sequence"/>
</dbReference>
<evidence type="ECO:0000313" key="3">
    <source>
        <dbReference type="EMBL" id="TCS89374.1"/>
    </source>
</evidence>
<evidence type="ECO:0000313" key="4">
    <source>
        <dbReference type="Proteomes" id="UP000294567"/>
    </source>
</evidence>
<evidence type="ECO:0000259" key="2">
    <source>
        <dbReference type="Pfam" id="PF23400"/>
    </source>
</evidence>
<dbReference type="SUPFAM" id="SSF52980">
    <property type="entry name" value="Restriction endonuclease-like"/>
    <property type="match status" value="1"/>
</dbReference>
<dbReference type="GO" id="GO:0003676">
    <property type="term" value="F:nucleic acid binding"/>
    <property type="evidence" value="ECO:0007669"/>
    <property type="project" value="InterPro"/>
</dbReference>
<dbReference type="Pfam" id="PF23400">
    <property type="entry name" value="CARF_Card1"/>
    <property type="match status" value="1"/>
</dbReference>
<dbReference type="EMBL" id="SMAE01000006">
    <property type="protein sequence ID" value="TCS89374.1"/>
    <property type="molecule type" value="Genomic_DNA"/>
</dbReference>
<dbReference type="Gene3D" id="3.40.50.10770">
    <property type="entry name" value="Hypothetical protein VC1899 like domain (Restriction endonuclease-like)"/>
    <property type="match status" value="1"/>
</dbReference>
<reference evidence="3 4" key="1">
    <citation type="submission" date="2019-03" db="EMBL/GenBank/DDBJ databases">
        <title>Genomic Encyclopedia of Type Strains, Phase IV (KMG-IV): sequencing the most valuable type-strain genomes for metagenomic binning, comparative biology and taxonomic classification.</title>
        <authorList>
            <person name="Goeker M."/>
        </authorList>
    </citation>
    <scope>NUCLEOTIDE SEQUENCE [LARGE SCALE GENOMIC DNA]</scope>
    <source>
        <strain evidence="3 4">DSM 26752</strain>
    </source>
</reference>
<keyword evidence="1" id="KW-0175">Coiled coil</keyword>